<proteinExistence type="predicted"/>
<keyword evidence="4" id="KW-1185">Reference proteome</keyword>
<evidence type="ECO:0000259" key="2">
    <source>
        <dbReference type="SMART" id="SM00460"/>
    </source>
</evidence>
<dbReference type="Pfam" id="PF01841">
    <property type="entry name" value="Transglut_core"/>
    <property type="match status" value="1"/>
</dbReference>
<comment type="caution">
    <text evidence="3">The sequence shown here is derived from an EMBL/GenBank/DDBJ whole genome shotgun (WGS) entry which is preliminary data.</text>
</comment>
<dbReference type="EMBL" id="QIBZ01000002">
    <property type="protein sequence ID" value="RNM37046.1"/>
    <property type="molecule type" value="Genomic_DNA"/>
</dbReference>
<reference evidence="4" key="1">
    <citation type="submission" date="2018-05" db="EMBL/GenBank/DDBJ databases">
        <title>Genome Sequencing of selected type strains of the family Eggerthellaceae.</title>
        <authorList>
            <person name="Danylec N."/>
            <person name="Stoll D.A."/>
            <person name="Doetsch A."/>
            <person name="Huch M."/>
        </authorList>
    </citation>
    <scope>NUCLEOTIDE SEQUENCE [LARGE SCALE GENOMIC DNA]</scope>
    <source>
        <strain evidence="4">DSM 22006</strain>
    </source>
</reference>
<keyword evidence="1" id="KW-1133">Transmembrane helix</keyword>
<dbReference type="OrthoDB" id="9804023at2"/>
<feature type="transmembrane region" description="Helical" evidence="1">
    <location>
        <begin position="161"/>
        <end position="177"/>
    </location>
</feature>
<evidence type="ECO:0000256" key="1">
    <source>
        <dbReference type="SAM" id="Phobius"/>
    </source>
</evidence>
<feature type="domain" description="Transglutaminase-like" evidence="2">
    <location>
        <begin position="510"/>
        <end position="586"/>
    </location>
</feature>
<keyword evidence="1" id="KW-0812">Transmembrane</keyword>
<feature type="transmembrane region" description="Helical" evidence="1">
    <location>
        <begin position="85"/>
        <end position="106"/>
    </location>
</feature>
<feature type="transmembrane region" description="Helical" evidence="1">
    <location>
        <begin position="183"/>
        <end position="203"/>
    </location>
</feature>
<keyword evidence="1" id="KW-0472">Membrane</keyword>
<feature type="transmembrane region" description="Helical" evidence="1">
    <location>
        <begin position="52"/>
        <end position="73"/>
    </location>
</feature>
<feature type="transmembrane region" description="Helical" evidence="1">
    <location>
        <begin position="126"/>
        <end position="154"/>
    </location>
</feature>
<dbReference type="InterPro" id="IPR052901">
    <property type="entry name" value="Bact_TGase-like"/>
</dbReference>
<feature type="transmembrane region" description="Helical" evidence="1">
    <location>
        <begin position="25"/>
        <end position="46"/>
    </location>
</feature>
<name>A0A3N0IKD2_9ACTN</name>
<dbReference type="GeneID" id="98662647"/>
<evidence type="ECO:0000313" key="3">
    <source>
        <dbReference type="EMBL" id="RNM37046.1"/>
    </source>
</evidence>
<feature type="transmembrane region" description="Helical" evidence="1">
    <location>
        <begin position="215"/>
        <end position="238"/>
    </location>
</feature>
<feature type="transmembrane region" description="Helical" evidence="1">
    <location>
        <begin position="635"/>
        <end position="661"/>
    </location>
</feature>
<organism evidence="3 4">
    <name type="scientific">Slackia isoflavoniconvertens</name>
    <dbReference type="NCBI Taxonomy" id="572010"/>
    <lineage>
        <taxon>Bacteria</taxon>
        <taxon>Bacillati</taxon>
        <taxon>Actinomycetota</taxon>
        <taxon>Coriobacteriia</taxon>
        <taxon>Eggerthellales</taxon>
        <taxon>Eggerthellaceae</taxon>
        <taxon>Slackia</taxon>
    </lineage>
</organism>
<protein>
    <recommendedName>
        <fullName evidence="2">Transglutaminase-like domain-containing protein</fullName>
    </recommendedName>
</protein>
<evidence type="ECO:0000313" key="4">
    <source>
        <dbReference type="Proteomes" id="UP000271472"/>
    </source>
</evidence>
<dbReference type="PANTHER" id="PTHR42736">
    <property type="entry name" value="PROTEIN-GLUTAMINE GAMMA-GLUTAMYLTRANSFERASE"/>
    <property type="match status" value="1"/>
</dbReference>
<dbReference type="SMART" id="SM00460">
    <property type="entry name" value="TGc"/>
    <property type="match status" value="1"/>
</dbReference>
<dbReference type="Gene3D" id="3.10.620.30">
    <property type="match status" value="1"/>
</dbReference>
<sequence length="779" mass="83976">MAETVNARIHVSEDLPSPREKAPYVLIDALCGAIPSILYAVAIPLVAASASAVQVVELMAIVGVFAACLLSVASEALASFRAYRVPVLACVIAVCLAGIVFIAPAREGAFAVVNCTLSHVNEEFNAYFGLIANGQTVATSTAFAVLAGVLVGVLSWMFSRVRTSGVVLLAVVLYGAFSMRLNMGMAALGSSLAITAWLLQCRFSQLRYSKLTTSYFVGLIVLVLVSNFVIMTAASALYKPASQISHVSQSIERAADGVRFGSDSLPLGNLAKAATMNTGSDDCLAIHFDGVPSGDMLLRGFTGAEFVNGKWSALPESAFEGDWHGVVPWLANSGLRPSFQRAAFDDARAAAGEGAASAKTMRIVAHDASTRYVYAPASARSLDRGDVQANLDGTILSGMVGKDAYTVEYDDVAPSELLADATFLSKDETGYARAEAVFAAFSKEHYLDISTDDAEAVRAYIFDEETWDETAGESTYAVVSRVRTMLSTVASYTESPIDVPQDTSFARWFFSSAHEGNSAYFATAATMAFREQGIPARYVEGYRVGTDERDTASDNDGDVLLGANQAHAWCEIYIQGIGWTPIEVTPGFYNQAIQPDNVVDVGEAYSSGAHENVASDTAVAGDVDKEHGENRQTRFLPLVLGVSVACACVLVVVGLAIVLFGQRQVRRIYRRRRCSSEKQSVCVPALYSLMSQVMAVGCPEYDKNRPLDCVQRFETAFPGIDSLEYQRVVGLYRAYAFGGRDLRPNELRTLRRFDERLHGMLPKPANTLEAMVRYFGDVL</sequence>
<dbReference type="SUPFAM" id="SSF54001">
    <property type="entry name" value="Cysteine proteinases"/>
    <property type="match status" value="1"/>
</dbReference>
<accession>A0A3N0IKD2</accession>
<dbReference type="Proteomes" id="UP000271472">
    <property type="component" value="Unassembled WGS sequence"/>
</dbReference>
<dbReference type="PANTHER" id="PTHR42736:SF1">
    <property type="entry name" value="PROTEIN-GLUTAMINE GAMMA-GLUTAMYLTRANSFERASE"/>
    <property type="match status" value="1"/>
</dbReference>
<gene>
    <name evidence="3" type="ORF">DMP05_01430</name>
</gene>
<dbReference type="AlphaFoldDB" id="A0A3N0IKD2"/>
<dbReference type="InterPro" id="IPR002931">
    <property type="entry name" value="Transglutaminase-like"/>
</dbReference>
<dbReference type="RefSeq" id="WP_123218843.1">
    <property type="nucleotide sequence ID" value="NZ_JACHYQ010000001.1"/>
</dbReference>
<dbReference type="InterPro" id="IPR038765">
    <property type="entry name" value="Papain-like_cys_pep_sf"/>
</dbReference>